<sequence>MPMPKTIGHQIHFAKTLSGLIRRGWWEIPEIMASSCMAAIGIVLGIVGVYNYEKRNGDNKEYKSVYMIMRPDDPRVCLLNNPVYTQYKRF</sequence>
<reference evidence="2 3" key="1">
    <citation type="journal article" date="2015" name="Nat. Commun.">
        <title>Outbred genome sequencing and CRISPR/Cas9 gene editing in butterflies.</title>
        <authorList>
            <person name="Li X."/>
            <person name="Fan D."/>
            <person name="Zhang W."/>
            <person name="Liu G."/>
            <person name="Zhang L."/>
            <person name="Zhao L."/>
            <person name="Fang X."/>
            <person name="Chen L."/>
            <person name="Dong Y."/>
            <person name="Chen Y."/>
            <person name="Ding Y."/>
            <person name="Zhao R."/>
            <person name="Feng M."/>
            <person name="Zhu Y."/>
            <person name="Feng Y."/>
            <person name="Jiang X."/>
            <person name="Zhu D."/>
            <person name="Xiang H."/>
            <person name="Feng X."/>
            <person name="Li S."/>
            <person name="Wang J."/>
            <person name="Zhang G."/>
            <person name="Kronforst M.R."/>
            <person name="Wang W."/>
        </authorList>
    </citation>
    <scope>NUCLEOTIDE SEQUENCE [LARGE SCALE GENOMIC DNA]</scope>
    <source>
        <strain evidence="2">Ya'a_city_454_Px</strain>
        <tissue evidence="2">Whole body</tissue>
    </source>
</reference>
<evidence type="ECO:0000256" key="1">
    <source>
        <dbReference type="SAM" id="Phobius"/>
    </source>
</evidence>
<name>A0A194PLI6_PAPXU</name>
<dbReference type="Proteomes" id="UP000053268">
    <property type="component" value="Unassembled WGS sequence"/>
</dbReference>
<evidence type="ECO:0000313" key="2">
    <source>
        <dbReference type="EMBL" id="KPI93594.1"/>
    </source>
</evidence>
<organism evidence="2 3">
    <name type="scientific">Papilio xuthus</name>
    <name type="common">Asian swallowtail butterfly</name>
    <dbReference type="NCBI Taxonomy" id="66420"/>
    <lineage>
        <taxon>Eukaryota</taxon>
        <taxon>Metazoa</taxon>
        <taxon>Ecdysozoa</taxon>
        <taxon>Arthropoda</taxon>
        <taxon>Hexapoda</taxon>
        <taxon>Insecta</taxon>
        <taxon>Pterygota</taxon>
        <taxon>Neoptera</taxon>
        <taxon>Endopterygota</taxon>
        <taxon>Lepidoptera</taxon>
        <taxon>Glossata</taxon>
        <taxon>Ditrysia</taxon>
        <taxon>Papilionoidea</taxon>
        <taxon>Papilionidae</taxon>
        <taxon>Papilioninae</taxon>
        <taxon>Papilio</taxon>
    </lineage>
</organism>
<dbReference type="STRING" id="66420.A0A194PLI6"/>
<proteinExistence type="predicted"/>
<keyword evidence="1" id="KW-0812">Transmembrane</keyword>
<keyword evidence="1" id="KW-1133">Transmembrane helix</keyword>
<protein>
    <submittedName>
        <fullName evidence="4">Uncharacterized protein LOC106114652</fullName>
    </submittedName>
</protein>
<reference evidence="4" key="2">
    <citation type="submission" date="2025-04" db="UniProtKB">
        <authorList>
            <consortium name="RefSeq"/>
        </authorList>
    </citation>
    <scope>IDENTIFICATION</scope>
</reference>
<dbReference type="Proteomes" id="UP000694872">
    <property type="component" value="Unplaced"/>
</dbReference>
<dbReference type="EMBL" id="KQ459602">
    <property type="protein sequence ID" value="KPI93594.1"/>
    <property type="molecule type" value="Genomic_DNA"/>
</dbReference>
<accession>A0A194PLI6</accession>
<dbReference type="OrthoDB" id="6600151at2759"/>
<evidence type="ECO:0000313" key="3">
    <source>
        <dbReference type="Proteomes" id="UP000053268"/>
    </source>
</evidence>
<keyword evidence="3" id="KW-1185">Reference proteome</keyword>
<keyword evidence="1" id="KW-0472">Membrane</keyword>
<feature type="transmembrane region" description="Helical" evidence="1">
    <location>
        <begin position="31"/>
        <end position="52"/>
    </location>
</feature>
<dbReference type="RefSeq" id="XP_013163384.1">
    <property type="nucleotide sequence ID" value="XM_013307930.1"/>
</dbReference>
<dbReference type="GeneID" id="106114652"/>
<dbReference type="KEGG" id="pxu:106114652"/>
<evidence type="ECO:0000313" key="4">
    <source>
        <dbReference type="RefSeq" id="XP_013163384.1"/>
    </source>
</evidence>
<gene>
    <name evidence="4" type="primary">LOC106114652</name>
    <name evidence="2" type="ORF">RR46_10854</name>
</gene>
<dbReference type="AlphaFoldDB" id="A0A194PLI6"/>